<evidence type="ECO:0000313" key="1">
    <source>
        <dbReference type="Proteomes" id="UP000035642"/>
    </source>
</evidence>
<accession>A0A0K0DAX5</accession>
<reference evidence="2" key="2">
    <citation type="submission" date="2017-02" db="UniProtKB">
        <authorList>
            <consortium name="WormBaseParasite"/>
        </authorList>
    </citation>
    <scope>IDENTIFICATION</scope>
</reference>
<protein>
    <submittedName>
        <fullName evidence="2">Secreted protein</fullName>
    </submittedName>
</protein>
<evidence type="ECO:0000313" key="2">
    <source>
        <dbReference type="WBParaSite" id="ACAC_0000750001-mRNA-1"/>
    </source>
</evidence>
<reference evidence="1" key="1">
    <citation type="submission" date="2012-09" db="EMBL/GenBank/DDBJ databases">
        <authorList>
            <person name="Martin A.A."/>
        </authorList>
    </citation>
    <scope>NUCLEOTIDE SEQUENCE</scope>
</reference>
<keyword evidence="1" id="KW-1185">Reference proteome</keyword>
<sequence>MWTSGRFFRCSDLIVSRPGVVRFFIDEITCRISEGKTGKTTYLSSITPHEGWRTWLLIRLRDFLNCLSGNCNCSDSACECNHLSIAVREIWIGFANTLRNLCATSAITAALLSLRSSFITCLHCFASSDVSWRLSSMCAIPRCRIGSIDFQTLSFHGTKLEILNKAMVFFVDVMENGIFPPAD</sequence>
<dbReference type="WBParaSite" id="ACAC_0000750001-mRNA-1">
    <property type="protein sequence ID" value="ACAC_0000750001-mRNA-1"/>
    <property type="gene ID" value="ACAC_0000750001"/>
</dbReference>
<organism evidence="1 2">
    <name type="scientific">Angiostrongylus cantonensis</name>
    <name type="common">Rat lungworm</name>
    <dbReference type="NCBI Taxonomy" id="6313"/>
    <lineage>
        <taxon>Eukaryota</taxon>
        <taxon>Metazoa</taxon>
        <taxon>Ecdysozoa</taxon>
        <taxon>Nematoda</taxon>
        <taxon>Chromadorea</taxon>
        <taxon>Rhabditida</taxon>
        <taxon>Rhabditina</taxon>
        <taxon>Rhabditomorpha</taxon>
        <taxon>Strongyloidea</taxon>
        <taxon>Metastrongylidae</taxon>
        <taxon>Angiostrongylus</taxon>
    </lineage>
</organism>
<name>A0A0K0DAX5_ANGCA</name>
<dbReference type="Proteomes" id="UP000035642">
    <property type="component" value="Unassembled WGS sequence"/>
</dbReference>
<proteinExistence type="predicted"/>
<dbReference type="AlphaFoldDB" id="A0A0K0DAX5"/>